<evidence type="ECO:0000256" key="4">
    <source>
        <dbReference type="ARBA" id="ARBA00022801"/>
    </source>
</evidence>
<dbReference type="SUPFAM" id="SSF52540">
    <property type="entry name" value="P-loop containing nucleoside triphosphate hydrolases"/>
    <property type="match status" value="1"/>
</dbReference>
<dbReference type="InterPro" id="IPR011545">
    <property type="entry name" value="DEAD/DEAH_box_helicase_dom"/>
</dbReference>
<evidence type="ECO:0000256" key="2">
    <source>
        <dbReference type="ARBA" id="ARBA00022552"/>
    </source>
</evidence>
<feature type="compositionally biased region" description="Polar residues" evidence="12">
    <location>
        <begin position="26"/>
        <end position="51"/>
    </location>
</feature>
<dbReference type="Pfam" id="PF00271">
    <property type="entry name" value="Helicase_C"/>
    <property type="match status" value="1"/>
</dbReference>
<dbReference type="InterPro" id="IPR027417">
    <property type="entry name" value="P-loop_NTPase"/>
</dbReference>
<evidence type="ECO:0000256" key="9">
    <source>
        <dbReference type="PROSITE-ProRule" id="PRU00552"/>
    </source>
</evidence>
<keyword evidence="11" id="KW-0175">Coiled coil</keyword>
<comment type="catalytic activity">
    <reaction evidence="10">
        <text>ATP + H2O = ADP + phosphate + H(+)</text>
        <dbReference type="Rhea" id="RHEA:13065"/>
        <dbReference type="ChEBI" id="CHEBI:15377"/>
        <dbReference type="ChEBI" id="CHEBI:15378"/>
        <dbReference type="ChEBI" id="CHEBI:30616"/>
        <dbReference type="ChEBI" id="CHEBI:43474"/>
        <dbReference type="ChEBI" id="CHEBI:456216"/>
        <dbReference type="EC" id="3.6.4.13"/>
    </reaction>
</comment>
<keyword evidence="4 10" id="KW-0378">Hydrolase</keyword>
<dbReference type="PANTHER" id="PTHR24031">
    <property type="entry name" value="RNA HELICASE"/>
    <property type="match status" value="1"/>
</dbReference>
<accession>A0A1L7XXA4</accession>
<dbReference type="GO" id="GO:0003723">
    <property type="term" value="F:RNA binding"/>
    <property type="evidence" value="ECO:0007669"/>
    <property type="project" value="UniProtKB-UniRule"/>
</dbReference>
<dbReference type="AlphaFoldDB" id="A0A1L7XXA4"/>
<feature type="domain" description="DEAD-box RNA helicase Q" evidence="15">
    <location>
        <begin position="305"/>
        <end position="333"/>
    </location>
</feature>
<dbReference type="Pfam" id="PF00270">
    <property type="entry name" value="DEAD"/>
    <property type="match status" value="2"/>
</dbReference>
<dbReference type="GO" id="GO:0003724">
    <property type="term" value="F:RNA helicase activity"/>
    <property type="evidence" value="ECO:0007669"/>
    <property type="project" value="UniProtKB-EC"/>
</dbReference>
<reference evidence="16 17" key="1">
    <citation type="submission" date="2016-03" db="EMBL/GenBank/DDBJ databases">
        <authorList>
            <person name="Ploux O."/>
        </authorList>
    </citation>
    <scope>NUCLEOTIDE SEQUENCE [LARGE SCALE GENOMIC DNA]</scope>
    <source>
        <strain evidence="16 17">UAMH 11012</strain>
    </source>
</reference>
<dbReference type="InterPro" id="IPR014014">
    <property type="entry name" value="RNA_helicase_DEAD_Q_motif"/>
</dbReference>
<dbReference type="PROSITE" id="PS51195">
    <property type="entry name" value="Q_MOTIF"/>
    <property type="match status" value="1"/>
</dbReference>
<feature type="domain" description="Helicase C-terminal" evidence="14">
    <location>
        <begin position="675"/>
        <end position="842"/>
    </location>
</feature>
<evidence type="ECO:0000259" key="13">
    <source>
        <dbReference type="PROSITE" id="PS51192"/>
    </source>
</evidence>
<feature type="domain" description="Helicase ATP-binding" evidence="13">
    <location>
        <begin position="341"/>
        <end position="580"/>
    </location>
</feature>
<dbReference type="STRING" id="576137.A0A1L7XXA4"/>
<dbReference type="PROSITE" id="PS51192">
    <property type="entry name" value="HELICASE_ATP_BIND_1"/>
    <property type="match status" value="1"/>
</dbReference>
<dbReference type="CDD" id="cd18787">
    <property type="entry name" value="SF2_C_DEAD"/>
    <property type="match status" value="1"/>
</dbReference>
<dbReference type="InterPro" id="IPR014001">
    <property type="entry name" value="Helicase_ATP-bd"/>
</dbReference>
<evidence type="ECO:0000256" key="12">
    <source>
        <dbReference type="SAM" id="MobiDB-lite"/>
    </source>
</evidence>
<protein>
    <recommendedName>
        <fullName evidence="10">ATP-dependent RNA helicase</fullName>
        <ecNumber evidence="10">3.6.4.13</ecNumber>
    </recommendedName>
</protein>
<dbReference type="PROSITE" id="PS51194">
    <property type="entry name" value="HELICASE_CTER"/>
    <property type="match status" value="1"/>
</dbReference>
<feature type="compositionally biased region" description="Acidic residues" evidence="12">
    <location>
        <begin position="173"/>
        <end position="182"/>
    </location>
</feature>
<name>A0A1L7XXA4_9HELO</name>
<keyword evidence="17" id="KW-1185">Reference proteome</keyword>
<feature type="coiled-coil region" evidence="11">
    <location>
        <begin position="824"/>
        <end position="851"/>
    </location>
</feature>
<dbReference type="GO" id="GO:0006364">
    <property type="term" value="P:rRNA processing"/>
    <property type="evidence" value="ECO:0007669"/>
    <property type="project" value="UniProtKB-KW"/>
</dbReference>
<keyword evidence="6 10" id="KW-0067">ATP-binding</keyword>
<feature type="compositionally biased region" description="Basic residues" evidence="12">
    <location>
        <begin position="145"/>
        <end position="157"/>
    </location>
</feature>
<keyword evidence="3 10" id="KW-0547">Nucleotide-binding</keyword>
<feature type="compositionally biased region" description="Acidic residues" evidence="12">
    <location>
        <begin position="247"/>
        <end position="265"/>
    </location>
</feature>
<dbReference type="Gene3D" id="3.40.50.300">
    <property type="entry name" value="P-loop containing nucleotide triphosphate hydrolases"/>
    <property type="match status" value="2"/>
</dbReference>
<evidence type="ECO:0000256" key="8">
    <source>
        <dbReference type="ARBA" id="ARBA00023242"/>
    </source>
</evidence>
<comment type="subcellular location">
    <subcellularLocation>
        <location evidence="1">Nucleus</location>
        <location evidence="1">Nucleolus</location>
    </subcellularLocation>
</comment>
<proteinExistence type="inferred from homology"/>
<dbReference type="GO" id="GO:0016787">
    <property type="term" value="F:hydrolase activity"/>
    <property type="evidence" value="ECO:0007669"/>
    <property type="project" value="UniProtKB-KW"/>
</dbReference>
<comment type="similarity">
    <text evidence="10">Belongs to the DEAD box helicase family.</text>
</comment>
<dbReference type="SMART" id="SM00490">
    <property type="entry name" value="HELICc"/>
    <property type="match status" value="1"/>
</dbReference>
<keyword evidence="5 10" id="KW-0347">Helicase</keyword>
<dbReference type="GO" id="GO:0005524">
    <property type="term" value="F:ATP binding"/>
    <property type="evidence" value="ECO:0007669"/>
    <property type="project" value="UniProtKB-UniRule"/>
</dbReference>
<keyword evidence="7 10" id="KW-0694">RNA-binding</keyword>
<evidence type="ECO:0000256" key="6">
    <source>
        <dbReference type="ARBA" id="ARBA00022840"/>
    </source>
</evidence>
<evidence type="ECO:0000256" key="3">
    <source>
        <dbReference type="ARBA" id="ARBA00022741"/>
    </source>
</evidence>
<dbReference type="EC" id="3.6.4.13" evidence="10"/>
<evidence type="ECO:0000256" key="10">
    <source>
        <dbReference type="RuleBase" id="RU365068"/>
    </source>
</evidence>
<evidence type="ECO:0000256" key="11">
    <source>
        <dbReference type="SAM" id="Coils"/>
    </source>
</evidence>
<dbReference type="SMART" id="SM00487">
    <property type="entry name" value="DEXDc"/>
    <property type="match status" value="1"/>
</dbReference>
<keyword evidence="8" id="KW-0539">Nucleus</keyword>
<evidence type="ECO:0000256" key="1">
    <source>
        <dbReference type="ARBA" id="ARBA00004604"/>
    </source>
</evidence>
<evidence type="ECO:0000256" key="7">
    <source>
        <dbReference type="ARBA" id="ARBA00022884"/>
    </source>
</evidence>
<feature type="compositionally biased region" description="Basic residues" evidence="12">
    <location>
        <begin position="187"/>
        <end position="196"/>
    </location>
</feature>
<evidence type="ECO:0000259" key="15">
    <source>
        <dbReference type="PROSITE" id="PS51195"/>
    </source>
</evidence>
<gene>
    <name evidence="16" type="ORF">PAC_19538</name>
</gene>
<dbReference type="Proteomes" id="UP000184330">
    <property type="component" value="Unassembled WGS sequence"/>
</dbReference>
<sequence>MASQIYSRYIPPSKKKCTTLLPFASHTPSTPNLESSISTPPATRQDASSTYARYIPSSKKKPGPTITPNIPPADLQLPSPKSKRKHEALKGDQDNSSHGQSKKHKKNTEEPGYASIIPPNPSQESGLIHTADQCGLEEDEENVKATKKRKKEKKGKGLYHSSDLVAPEIPGEAQEDEDDEVDDGTKPKKQKKKKKEKSSDVVSTRVGEEGEDVAEEDDVRHKKLLKKREKSRKKAEKLAEKDTVEATGEEPEETTFSLEAEEEEVHDLVPLPQPEPIPELPPVSITASLPPWLASPIRVSPTSTSIFQDIGLSDGIAEALQSKGFSQALPVQAAVLPLLLPGKPQLPGDVLVSAATGSGKTLAYVLPMIEDISRNHHTGIRGLIIVPTRELVAQARQVCELCVSAFAKAGGYSHRPIIGTAVGNETLQAEQEALVGEELIFDPAGYDAELKAANAPWESAARAMEERVLFPEHEFKARIPGHVIKPFVRVDVLICTPGRLVEHLKSTPGFSLEHVRWLAVDEADKLLDQSFQQWLDIVMGQIHSSKRSIRDRVRKIILSATMTSDIGQLTSLKLYRPKLVVLEGPTGDGTDSGQQLSLPALLKESAVKVEGEIIKPLYLVELLRRAKLLSGETIHSTRGSVSSDTDSSDSESESDDSTTDSDLDSETSPKPTSEETTHRTTNTPSVLIFTKSNETAVRLSRLITILCPSASSKLGTLTSTTPRKSRQRTILSFSSGKVTILVASDLVSRGLDLPDLAHVINYDVPTSLTSYVHRIGRTARAGKEGHAWTLFTEREGGWFWREIARNPKVQRVEGANVVRVNITKEFFDDERQKYEDALEKLEREASRNSGKQDELK</sequence>
<evidence type="ECO:0000313" key="16">
    <source>
        <dbReference type="EMBL" id="CZR69638.1"/>
    </source>
</evidence>
<keyword evidence="2" id="KW-0698">rRNA processing</keyword>
<feature type="region of interest" description="Disordered" evidence="12">
    <location>
        <begin position="20"/>
        <end position="275"/>
    </location>
</feature>
<feature type="compositionally biased region" description="Acidic residues" evidence="12">
    <location>
        <begin position="646"/>
        <end position="665"/>
    </location>
</feature>
<dbReference type="EMBL" id="FJOG01000076">
    <property type="protein sequence ID" value="CZR69638.1"/>
    <property type="molecule type" value="Genomic_DNA"/>
</dbReference>
<evidence type="ECO:0000256" key="5">
    <source>
        <dbReference type="ARBA" id="ARBA00022806"/>
    </source>
</evidence>
<dbReference type="CDD" id="cd17956">
    <property type="entry name" value="DEADc_DDX51"/>
    <property type="match status" value="1"/>
</dbReference>
<feature type="region of interest" description="Disordered" evidence="12">
    <location>
        <begin position="635"/>
        <end position="686"/>
    </location>
</feature>
<comment type="function">
    <text evidence="10">RNA helicase.</text>
</comment>
<evidence type="ECO:0000259" key="14">
    <source>
        <dbReference type="PROSITE" id="PS51194"/>
    </source>
</evidence>
<feature type="compositionally biased region" description="Basic residues" evidence="12">
    <location>
        <begin position="221"/>
        <end position="235"/>
    </location>
</feature>
<evidence type="ECO:0000313" key="17">
    <source>
        <dbReference type="Proteomes" id="UP000184330"/>
    </source>
</evidence>
<comment type="domain">
    <text evidence="10">The Q motif is unique to and characteristic of the DEAD box family of RNA helicases and controls ATP binding and hydrolysis.</text>
</comment>
<organism evidence="16 17">
    <name type="scientific">Phialocephala subalpina</name>
    <dbReference type="NCBI Taxonomy" id="576137"/>
    <lineage>
        <taxon>Eukaryota</taxon>
        <taxon>Fungi</taxon>
        <taxon>Dikarya</taxon>
        <taxon>Ascomycota</taxon>
        <taxon>Pezizomycotina</taxon>
        <taxon>Leotiomycetes</taxon>
        <taxon>Helotiales</taxon>
        <taxon>Mollisiaceae</taxon>
        <taxon>Phialocephala</taxon>
        <taxon>Phialocephala fortinii species complex</taxon>
    </lineage>
</organism>
<feature type="short sequence motif" description="Q motif" evidence="9">
    <location>
        <begin position="305"/>
        <end position="333"/>
    </location>
</feature>
<dbReference type="OrthoDB" id="3370at2759"/>
<dbReference type="InterPro" id="IPR001650">
    <property type="entry name" value="Helicase_C-like"/>
</dbReference>
<dbReference type="GO" id="GO:0005730">
    <property type="term" value="C:nucleolus"/>
    <property type="evidence" value="ECO:0007669"/>
    <property type="project" value="UniProtKB-SubCell"/>
</dbReference>